<proteinExistence type="predicted"/>
<dbReference type="AlphaFoldDB" id="A0A8J4XA99"/>
<dbReference type="EMBL" id="QNUK01000018">
    <property type="protein sequence ID" value="KAF5907801.1"/>
    <property type="molecule type" value="Genomic_DNA"/>
</dbReference>
<feature type="non-terminal residue" evidence="1">
    <location>
        <position position="57"/>
    </location>
</feature>
<gene>
    <name evidence="1" type="ORF">DAT39_002382</name>
</gene>
<comment type="caution">
    <text evidence="1">The sequence shown here is derived from an EMBL/GenBank/DDBJ whole genome shotgun (WGS) entry which is preliminary data.</text>
</comment>
<name>A0A8J4XA99_CLAMG</name>
<organism evidence="1 2">
    <name type="scientific">Clarias magur</name>
    <name type="common">Asian catfish</name>
    <name type="synonym">Macropteronotus magur</name>
    <dbReference type="NCBI Taxonomy" id="1594786"/>
    <lineage>
        <taxon>Eukaryota</taxon>
        <taxon>Metazoa</taxon>
        <taxon>Chordata</taxon>
        <taxon>Craniata</taxon>
        <taxon>Vertebrata</taxon>
        <taxon>Euteleostomi</taxon>
        <taxon>Actinopterygii</taxon>
        <taxon>Neopterygii</taxon>
        <taxon>Teleostei</taxon>
        <taxon>Ostariophysi</taxon>
        <taxon>Siluriformes</taxon>
        <taxon>Clariidae</taxon>
        <taxon>Clarias</taxon>
    </lineage>
</organism>
<sequence length="57" mass="6593">MSRDISNDSRREAVIRGLIFYLGEELPGSESTHKFHCCLCCQQNLEWPKPHLMIQSS</sequence>
<dbReference type="Proteomes" id="UP000727407">
    <property type="component" value="Unassembled WGS sequence"/>
</dbReference>
<accession>A0A8J4XA99</accession>
<keyword evidence="2" id="KW-1185">Reference proteome</keyword>
<evidence type="ECO:0000313" key="1">
    <source>
        <dbReference type="EMBL" id="KAF5907801.1"/>
    </source>
</evidence>
<evidence type="ECO:0000313" key="2">
    <source>
        <dbReference type="Proteomes" id="UP000727407"/>
    </source>
</evidence>
<protein>
    <submittedName>
        <fullName evidence="1">Uncharacterized protein</fullName>
    </submittedName>
</protein>
<reference evidence="1" key="1">
    <citation type="submission" date="2020-07" db="EMBL/GenBank/DDBJ databases">
        <title>Clarias magur genome sequencing, assembly and annotation.</title>
        <authorList>
            <person name="Kushwaha B."/>
            <person name="Kumar R."/>
            <person name="Das P."/>
            <person name="Joshi C.G."/>
            <person name="Kumar D."/>
            <person name="Nagpure N.S."/>
            <person name="Pandey M."/>
            <person name="Agarwal S."/>
            <person name="Srivastava S."/>
            <person name="Singh M."/>
            <person name="Sahoo L."/>
            <person name="Jayasankar P."/>
            <person name="Meher P.K."/>
            <person name="Koringa P.G."/>
            <person name="Iquebal M.A."/>
            <person name="Das S.P."/>
            <person name="Bit A."/>
            <person name="Patnaik S."/>
            <person name="Patel N."/>
            <person name="Shah T.M."/>
            <person name="Hinsu A."/>
            <person name="Jena J.K."/>
        </authorList>
    </citation>
    <scope>NUCLEOTIDE SEQUENCE</scope>
    <source>
        <strain evidence="1">CIFAMagur01</strain>
        <tissue evidence="1">Testis</tissue>
    </source>
</reference>